<dbReference type="AlphaFoldDB" id="A0A0F9PDQ9"/>
<dbReference type="EMBL" id="LAZR01005527">
    <property type="protein sequence ID" value="KKM99170.1"/>
    <property type="molecule type" value="Genomic_DNA"/>
</dbReference>
<gene>
    <name evidence="1" type="ORF">LCGC14_1150520</name>
</gene>
<evidence type="ECO:0000313" key="1">
    <source>
        <dbReference type="EMBL" id="KKM99170.1"/>
    </source>
</evidence>
<organism evidence="1">
    <name type="scientific">marine sediment metagenome</name>
    <dbReference type="NCBI Taxonomy" id="412755"/>
    <lineage>
        <taxon>unclassified sequences</taxon>
        <taxon>metagenomes</taxon>
        <taxon>ecological metagenomes</taxon>
    </lineage>
</organism>
<comment type="caution">
    <text evidence="1">The sequence shown here is derived from an EMBL/GenBank/DDBJ whole genome shotgun (WGS) entry which is preliminary data.</text>
</comment>
<protein>
    <submittedName>
        <fullName evidence="1">Uncharacterized protein</fullName>
    </submittedName>
</protein>
<sequence>MAIENPLTDADLVSINTAIAQADDAKQLIEKARIAGIDVSSFTKRTEDAKAQLLRIKQVFFPGQ</sequence>
<accession>A0A0F9PDQ9</accession>
<reference evidence="1" key="1">
    <citation type="journal article" date="2015" name="Nature">
        <title>Complex archaea that bridge the gap between prokaryotes and eukaryotes.</title>
        <authorList>
            <person name="Spang A."/>
            <person name="Saw J.H."/>
            <person name="Jorgensen S.L."/>
            <person name="Zaremba-Niedzwiedzka K."/>
            <person name="Martijn J."/>
            <person name="Lind A.E."/>
            <person name="van Eijk R."/>
            <person name="Schleper C."/>
            <person name="Guy L."/>
            <person name="Ettema T.J."/>
        </authorList>
    </citation>
    <scope>NUCLEOTIDE SEQUENCE</scope>
</reference>
<name>A0A0F9PDQ9_9ZZZZ</name>
<proteinExistence type="predicted"/>